<sequence length="157" mass="18645">MHIHISLPRRLRSGMRSIARRIESGPTRSRERPGANVKEGNEETWKRTGQRKQEGDTGRKREREVQEEREIERSEIERKISSERLRGKGKEPEEKRSGETRKPDSLDVREREREREREVEELEKEEQTQCVREKENAHGSRKRQQLLRALPLESLSA</sequence>
<evidence type="ECO:0000313" key="3">
    <source>
        <dbReference type="Proteomes" id="UP000078540"/>
    </source>
</evidence>
<evidence type="ECO:0000256" key="1">
    <source>
        <dbReference type="SAM" id="MobiDB-lite"/>
    </source>
</evidence>
<keyword evidence="3" id="KW-1185">Reference proteome</keyword>
<feature type="region of interest" description="Disordered" evidence="1">
    <location>
        <begin position="1"/>
        <end position="157"/>
    </location>
</feature>
<name>A0A195BTM1_9HYME</name>
<evidence type="ECO:0000313" key="2">
    <source>
        <dbReference type="EMBL" id="KYM91451.1"/>
    </source>
</evidence>
<proteinExistence type="predicted"/>
<dbReference type="EMBL" id="KQ976407">
    <property type="protein sequence ID" value="KYM91451.1"/>
    <property type="molecule type" value="Genomic_DNA"/>
</dbReference>
<dbReference type="Proteomes" id="UP000078540">
    <property type="component" value="Unassembled WGS sequence"/>
</dbReference>
<organism evidence="2 3">
    <name type="scientific">Atta colombica</name>
    <dbReference type="NCBI Taxonomy" id="520822"/>
    <lineage>
        <taxon>Eukaryota</taxon>
        <taxon>Metazoa</taxon>
        <taxon>Ecdysozoa</taxon>
        <taxon>Arthropoda</taxon>
        <taxon>Hexapoda</taxon>
        <taxon>Insecta</taxon>
        <taxon>Pterygota</taxon>
        <taxon>Neoptera</taxon>
        <taxon>Endopterygota</taxon>
        <taxon>Hymenoptera</taxon>
        <taxon>Apocrita</taxon>
        <taxon>Aculeata</taxon>
        <taxon>Formicoidea</taxon>
        <taxon>Formicidae</taxon>
        <taxon>Myrmicinae</taxon>
        <taxon>Atta</taxon>
    </lineage>
</organism>
<feature type="compositionally biased region" description="Basic residues" evidence="1">
    <location>
        <begin position="1"/>
        <end position="13"/>
    </location>
</feature>
<gene>
    <name evidence="2" type="ORF">ALC53_01519</name>
</gene>
<feature type="compositionally biased region" description="Basic and acidic residues" evidence="1">
    <location>
        <begin position="125"/>
        <end position="138"/>
    </location>
</feature>
<dbReference type="AlphaFoldDB" id="A0A195BTM1"/>
<accession>A0A195BTM1</accession>
<reference evidence="2 3" key="1">
    <citation type="submission" date="2015-09" db="EMBL/GenBank/DDBJ databases">
        <title>Atta colombica WGS genome.</title>
        <authorList>
            <person name="Nygaard S."/>
            <person name="Hu H."/>
            <person name="Boomsma J."/>
            <person name="Zhang G."/>
        </authorList>
    </citation>
    <scope>NUCLEOTIDE SEQUENCE [LARGE SCALE GENOMIC DNA]</scope>
    <source>
        <strain evidence="2">Treedump-2</strain>
        <tissue evidence="2">Whole body</tissue>
    </source>
</reference>
<feature type="compositionally biased region" description="Basic and acidic residues" evidence="1">
    <location>
        <begin position="20"/>
        <end position="118"/>
    </location>
</feature>
<protein>
    <submittedName>
        <fullName evidence="2">Uncharacterized protein</fullName>
    </submittedName>
</protein>